<sequence length="52" mass="5752">MTENMNKFDKGIATIQKQAHVVGLKKAAVAVNLRAEFMARGVDVHDEQNIGR</sequence>
<organism evidence="1 2">
    <name type="scientific">Candidatus Enterousia avistercoris</name>
    <dbReference type="NCBI Taxonomy" id="2840788"/>
    <lineage>
        <taxon>Bacteria</taxon>
        <taxon>Pseudomonadati</taxon>
        <taxon>Pseudomonadota</taxon>
        <taxon>Alphaproteobacteria</taxon>
        <taxon>Candidatus Enterousia</taxon>
    </lineage>
</organism>
<dbReference type="Proteomes" id="UP000823630">
    <property type="component" value="Unassembled WGS sequence"/>
</dbReference>
<comment type="caution">
    <text evidence="1">The sequence shown here is derived from an EMBL/GenBank/DDBJ whole genome shotgun (WGS) entry which is preliminary data.</text>
</comment>
<proteinExistence type="predicted"/>
<reference evidence="1" key="2">
    <citation type="journal article" date="2021" name="PeerJ">
        <title>Extensive microbial diversity within the chicken gut microbiome revealed by metagenomics and culture.</title>
        <authorList>
            <person name="Gilroy R."/>
            <person name="Ravi A."/>
            <person name="Getino M."/>
            <person name="Pursley I."/>
            <person name="Horton D.L."/>
            <person name="Alikhan N.F."/>
            <person name="Baker D."/>
            <person name="Gharbi K."/>
            <person name="Hall N."/>
            <person name="Watson M."/>
            <person name="Adriaenssens E.M."/>
            <person name="Foster-Nyarko E."/>
            <person name="Jarju S."/>
            <person name="Secka A."/>
            <person name="Antonio M."/>
            <person name="Oren A."/>
            <person name="Chaudhuri R.R."/>
            <person name="La Ragione R."/>
            <person name="Hildebrand F."/>
            <person name="Pallen M.J."/>
        </authorList>
    </citation>
    <scope>NUCLEOTIDE SEQUENCE</scope>
    <source>
        <strain evidence="1">8207</strain>
    </source>
</reference>
<evidence type="ECO:0000313" key="1">
    <source>
        <dbReference type="EMBL" id="MBO8425505.1"/>
    </source>
</evidence>
<gene>
    <name evidence="1" type="ORF">IAC69_03450</name>
</gene>
<accession>A0A9D9DE41</accession>
<protein>
    <submittedName>
        <fullName evidence="1">Uncharacterized protein</fullName>
    </submittedName>
</protein>
<dbReference type="AlphaFoldDB" id="A0A9D9DE41"/>
<reference evidence="1" key="1">
    <citation type="submission" date="2020-10" db="EMBL/GenBank/DDBJ databases">
        <authorList>
            <person name="Gilroy R."/>
        </authorList>
    </citation>
    <scope>NUCLEOTIDE SEQUENCE</scope>
    <source>
        <strain evidence="1">8207</strain>
    </source>
</reference>
<dbReference type="EMBL" id="JADINC010000053">
    <property type="protein sequence ID" value="MBO8425505.1"/>
    <property type="molecule type" value="Genomic_DNA"/>
</dbReference>
<evidence type="ECO:0000313" key="2">
    <source>
        <dbReference type="Proteomes" id="UP000823630"/>
    </source>
</evidence>
<name>A0A9D9DE41_9PROT</name>